<dbReference type="EMBL" id="PVTR01000007">
    <property type="protein sequence ID" value="PRY86983.1"/>
    <property type="molecule type" value="Genomic_DNA"/>
</dbReference>
<keyword evidence="1" id="KW-0472">Membrane</keyword>
<accession>A0A2T0WJU3</accession>
<evidence type="ECO:0000313" key="3">
    <source>
        <dbReference type="Proteomes" id="UP000238157"/>
    </source>
</evidence>
<keyword evidence="1" id="KW-1133">Transmembrane helix</keyword>
<reference evidence="2 3" key="1">
    <citation type="submission" date="2018-03" db="EMBL/GenBank/DDBJ databases">
        <title>Genomic Encyclopedia of Archaeal and Bacterial Type Strains, Phase II (KMG-II): from individual species to whole genera.</title>
        <authorList>
            <person name="Goeker M."/>
        </authorList>
    </citation>
    <scope>NUCLEOTIDE SEQUENCE [LARGE SCALE GENOMIC DNA]</scope>
    <source>
        <strain evidence="2 3">DSM 27929</strain>
    </source>
</reference>
<dbReference type="AlphaFoldDB" id="A0A2T0WJU3"/>
<gene>
    <name evidence="2" type="ORF">CLW00_10751</name>
</gene>
<name>A0A2T0WJU3_9BACT</name>
<organism evidence="2 3">
    <name type="scientific">Mongoliibacter ruber</name>
    <dbReference type="NCBI Taxonomy" id="1750599"/>
    <lineage>
        <taxon>Bacteria</taxon>
        <taxon>Pseudomonadati</taxon>
        <taxon>Bacteroidota</taxon>
        <taxon>Cytophagia</taxon>
        <taxon>Cytophagales</taxon>
        <taxon>Cyclobacteriaceae</taxon>
        <taxon>Mongoliibacter</taxon>
    </lineage>
</organism>
<keyword evidence="3" id="KW-1185">Reference proteome</keyword>
<comment type="caution">
    <text evidence="2">The sequence shown here is derived from an EMBL/GenBank/DDBJ whole genome shotgun (WGS) entry which is preliminary data.</text>
</comment>
<evidence type="ECO:0000313" key="2">
    <source>
        <dbReference type="EMBL" id="PRY86983.1"/>
    </source>
</evidence>
<dbReference type="RefSeq" id="WP_106134012.1">
    <property type="nucleotide sequence ID" value="NZ_PVTR01000007.1"/>
</dbReference>
<evidence type="ECO:0008006" key="4">
    <source>
        <dbReference type="Google" id="ProtNLM"/>
    </source>
</evidence>
<proteinExistence type="predicted"/>
<dbReference type="Proteomes" id="UP000238157">
    <property type="component" value="Unassembled WGS sequence"/>
</dbReference>
<protein>
    <recommendedName>
        <fullName evidence="4">Transglycosylase</fullName>
    </recommendedName>
</protein>
<evidence type="ECO:0000256" key="1">
    <source>
        <dbReference type="SAM" id="Phobius"/>
    </source>
</evidence>
<sequence>MKTVGIILAIIGGLGLIIFGLQAMEDSESFSLLGMDIAVSTANWTPVIVSGVVLVIGLVMSARKK</sequence>
<keyword evidence="1" id="KW-0812">Transmembrane</keyword>
<feature type="transmembrane region" description="Helical" evidence="1">
    <location>
        <begin position="44"/>
        <end position="62"/>
    </location>
</feature>
<feature type="transmembrane region" description="Helical" evidence="1">
    <location>
        <begin position="7"/>
        <end position="24"/>
    </location>
</feature>